<name>A0A2M7SDE3_9BACT</name>
<feature type="domain" description="PEGA" evidence="1">
    <location>
        <begin position="177"/>
        <end position="244"/>
    </location>
</feature>
<comment type="caution">
    <text evidence="2">The sequence shown here is derived from an EMBL/GenBank/DDBJ whole genome shotgun (WGS) entry which is preliminary data.</text>
</comment>
<dbReference type="AlphaFoldDB" id="A0A2M7SDE3"/>
<dbReference type="Pfam" id="PF03783">
    <property type="entry name" value="CsgG"/>
    <property type="match status" value="1"/>
</dbReference>
<reference evidence="3" key="1">
    <citation type="submission" date="2017-09" db="EMBL/GenBank/DDBJ databases">
        <title>Depth-based differentiation of microbial function through sediment-hosted aquifers and enrichment of novel symbionts in the deep terrestrial subsurface.</title>
        <authorList>
            <person name="Probst A.J."/>
            <person name="Ladd B."/>
            <person name="Jarett J.K."/>
            <person name="Geller-Mcgrath D.E."/>
            <person name="Sieber C.M.K."/>
            <person name="Emerson J.B."/>
            <person name="Anantharaman K."/>
            <person name="Thomas B.C."/>
            <person name="Malmstrom R."/>
            <person name="Stieglmeier M."/>
            <person name="Klingl A."/>
            <person name="Woyke T."/>
            <person name="Ryan C.M."/>
            <person name="Banfield J.F."/>
        </authorList>
    </citation>
    <scope>NUCLEOTIDE SEQUENCE [LARGE SCALE GENOMIC DNA]</scope>
</reference>
<organism evidence="2 3">
    <name type="scientific">Candidatus Desantisbacteria bacterium CG_4_10_14_0_8_um_filter_48_22</name>
    <dbReference type="NCBI Taxonomy" id="1974543"/>
    <lineage>
        <taxon>Bacteria</taxon>
        <taxon>Candidatus Desantisiibacteriota</taxon>
    </lineage>
</organism>
<sequence length="597" mass="65697">MNHRTKLLLFGIVITFQLLTFNVQLLYALDTRTTAAVVDLQAKEGVSPGVASMLSDYLRTQLVNTNKFVMVTRENMESILKEQQFQMTGCTSNECVIEAGKLLGVRKIFSGSIGKIGGTFIISLGLVDVQSGQIERAETERCEQCEENALLASAENIAYKITSVPKPKKEEKGKGKGIIKVSSTPAGADVYVNGELKGKSPVTAEGSEGSNEIALFRQGYITVVKTVELKAGEEKELEVPLEQQQASLSIQIEPSGVKLTIDGENKGIIEQKNLQYSLVIGKHNISAEKENYLPYQKDITVEYPKTELQITLSPKPGSLLVITTPEGAKISVDGNYKGNSPLIIKELSAETHKVKASYKGFYEEQEVTIPPGGNKTANIIIQEKKLIIPKDKIENKSENENKESKFIITILPYSVQSIIAEKNMSNSLALALGGYPAEISQATDFTIGLAFFPLEGDIGFGSQLNFLTLGNFSVCLIGVDLEWMHLFSRYFGIYASAGWSFGSLTQKYNLYWPFGKCPILETGDASSNISGFYILGGTKINFTSLIALKAEIDYYSWNTDKWYTTDYNKSEVHTDWLQYKSIKGSGIEYKIGFSIGG</sequence>
<dbReference type="Gene3D" id="3.40.50.10610">
    <property type="entry name" value="ABC-type transport auxiliary lipoprotein component"/>
    <property type="match status" value="1"/>
</dbReference>
<dbReference type="InterPro" id="IPR005534">
    <property type="entry name" value="Curli_assmbl/transp-comp_CsgG"/>
</dbReference>
<evidence type="ECO:0000313" key="3">
    <source>
        <dbReference type="Proteomes" id="UP000229307"/>
    </source>
</evidence>
<protein>
    <recommendedName>
        <fullName evidence="1">PEGA domain-containing protein</fullName>
    </recommendedName>
</protein>
<dbReference type="PANTHER" id="PTHR36194">
    <property type="entry name" value="S-LAYER-LIKE PROTEIN"/>
    <property type="match status" value="1"/>
</dbReference>
<gene>
    <name evidence="2" type="ORF">COY52_04345</name>
</gene>
<proteinExistence type="predicted"/>
<dbReference type="EMBL" id="PFMR01000111">
    <property type="protein sequence ID" value="PIZ17501.1"/>
    <property type="molecule type" value="Genomic_DNA"/>
</dbReference>
<feature type="domain" description="PEGA" evidence="1">
    <location>
        <begin position="318"/>
        <end position="381"/>
    </location>
</feature>
<accession>A0A2M7SDE3</accession>
<evidence type="ECO:0000313" key="2">
    <source>
        <dbReference type="EMBL" id="PIZ17501.1"/>
    </source>
</evidence>
<dbReference type="InterPro" id="IPR013229">
    <property type="entry name" value="PEGA"/>
</dbReference>
<dbReference type="GO" id="GO:0030288">
    <property type="term" value="C:outer membrane-bounded periplasmic space"/>
    <property type="evidence" value="ECO:0007669"/>
    <property type="project" value="InterPro"/>
</dbReference>
<feature type="domain" description="PEGA" evidence="1">
    <location>
        <begin position="247"/>
        <end position="314"/>
    </location>
</feature>
<dbReference type="Proteomes" id="UP000229307">
    <property type="component" value="Unassembled WGS sequence"/>
</dbReference>
<evidence type="ECO:0000259" key="1">
    <source>
        <dbReference type="Pfam" id="PF08308"/>
    </source>
</evidence>
<dbReference type="Pfam" id="PF08308">
    <property type="entry name" value="PEGA"/>
    <property type="match status" value="3"/>
</dbReference>
<dbReference type="PANTHER" id="PTHR36194:SF1">
    <property type="entry name" value="S-LAYER-LIKE PROTEIN"/>
    <property type="match status" value="1"/>
</dbReference>